<reference evidence="3 4" key="1">
    <citation type="submission" date="2019-07" db="EMBL/GenBank/DDBJ databases">
        <title>Whole genome shotgun sequence of Enterococcus villorum NBRC 100699.</title>
        <authorList>
            <person name="Hosoyama A."/>
            <person name="Uohara A."/>
            <person name="Ohji S."/>
            <person name="Ichikawa N."/>
        </authorList>
    </citation>
    <scope>NUCLEOTIDE SEQUENCE [LARGE SCALE GENOMIC DNA]</scope>
    <source>
        <strain evidence="3 4">NBRC 100699</strain>
    </source>
</reference>
<evidence type="ECO:0000256" key="1">
    <source>
        <dbReference type="SAM" id="MobiDB-lite"/>
    </source>
</evidence>
<feature type="region of interest" description="Disordered" evidence="1">
    <location>
        <begin position="35"/>
        <end position="99"/>
    </location>
</feature>
<dbReference type="RefSeq" id="WP_010750586.1">
    <property type="nucleotide sequence ID" value="NZ_BJWF01000019.1"/>
</dbReference>
<accession>A0A511J2V1</accession>
<proteinExistence type="predicted"/>
<comment type="caution">
    <text evidence="3">The sequence shown here is derived from an EMBL/GenBank/DDBJ whole genome shotgun (WGS) entry which is preliminary data.</text>
</comment>
<sequence length="238" mass="25177">MKKLGLLLISSVFLFVGCGTKNVVAKYKSVTTETSIQTSSTVSSSSHNKASSSKSTVTSKSSSSNNETVSSESASTENSQPAVNNTQMSSTTQTTTENSTVTNEFPYAVDPGQFNIPTTFQFRGANVPASVTLENNNGQMTMTSNPKSGGEPTVYTASIETIPTTSIRISSYAGNTIRTVKVNTKINLLNKLSSANTSNEYSPFYVFKNSNGGLSLITPNYAGNAPEGQSDVMLEAVH</sequence>
<organism evidence="3 4">
    <name type="scientific">Enterococcus villorum</name>
    <dbReference type="NCBI Taxonomy" id="112904"/>
    <lineage>
        <taxon>Bacteria</taxon>
        <taxon>Bacillati</taxon>
        <taxon>Bacillota</taxon>
        <taxon>Bacilli</taxon>
        <taxon>Lactobacillales</taxon>
        <taxon>Enterococcaceae</taxon>
        <taxon>Enterococcus</taxon>
    </lineage>
</organism>
<evidence type="ECO:0008006" key="5">
    <source>
        <dbReference type="Google" id="ProtNLM"/>
    </source>
</evidence>
<name>A0A511J2V1_9ENTE</name>
<keyword evidence="2" id="KW-0732">Signal</keyword>
<dbReference type="AlphaFoldDB" id="A0A511J2V1"/>
<gene>
    <name evidence="3" type="ORF">EVI01_16570</name>
</gene>
<evidence type="ECO:0000256" key="2">
    <source>
        <dbReference type="SAM" id="SignalP"/>
    </source>
</evidence>
<evidence type="ECO:0000313" key="4">
    <source>
        <dbReference type="Proteomes" id="UP000321830"/>
    </source>
</evidence>
<dbReference type="Proteomes" id="UP000321830">
    <property type="component" value="Unassembled WGS sequence"/>
</dbReference>
<dbReference type="PROSITE" id="PS51257">
    <property type="entry name" value="PROKAR_LIPOPROTEIN"/>
    <property type="match status" value="1"/>
</dbReference>
<feature type="signal peptide" evidence="2">
    <location>
        <begin position="1"/>
        <end position="25"/>
    </location>
</feature>
<protein>
    <recommendedName>
        <fullName evidence="5">Lipoprotein</fullName>
    </recommendedName>
</protein>
<evidence type="ECO:0000313" key="3">
    <source>
        <dbReference type="EMBL" id="GEL92320.1"/>
    </source>
</evidence>
<dbReference type="EMBL" id="BJWF01000019">
    <property type="protein sequence ID" value="GEL92320.1"/>
    <property type="molecule type" value="Genomic_DNA"/>
</dbReference>
<feature type="chain" id="PRO_5021914802" description="Lipoprotein" evidence="2">
    <location>
        <begin position="26"/>
        <end position="238"/>
    </location>
</feature>